<proteinExistence type="predicted"/>
<dbReference type="Proteomes" id="UP001302126">
    <property type="component" value="Unassembled WGS sequence"/>
</dbReference>
<dbReference type="EMBL" id="MU864519">
    <property type="protein sequence ID" value="KAK4183852.1"/>
    <property type="molecule type" value="Genomic_DNA"/>
</dbReference>
<comment type="caution">
    <text evidence="1">The sequence shown here is derived from an EMBL/GenBank/DDBJ whole genome shotgun (WGS) entry which is preliminary data.</text>
</comment>
<reference evidence="1" key="1">
    <citation type="journal article" date="2023" name="Mol. Phylogenet. Evol.">
        <title>Genome-scale phylogeny and comparative genomics of the fungal order Sordariales.</title>
        <authorList>
            <person name="Hensen N."/>
            <person name="Bonometti L."/>
            <person name="Westerberg I."/>
            <person name="Brannstrom I.O."/>
            <person name="Guillou S."/>
            <person name="Cros-Aarteil S."/>
            <person name="Calhoun S."/>
            <person name="Haridas S."/>
            <person name="Kuo A."/>
            <person name="Mondo S."/>
            <person name="Pangilinan J."/>
            <person name="Riley R."/>
            <person name="LaButti K."/>
            <person name="Andreopoulos B."/>
            <person name="Lipzen A."/>
            <person name="Chen C."/>
            <person name="Yan M."/>
            <person name="Daum C."/>
            <person name="Ng V."/>
            <person name="Clum A."/>
            <person name="Steindorff A."/>
            <person name="Ohm R.A."/>
            <person name="Martin F."/>
            <person name="Silar P."/>
            <person name="Natvig D.O."/>
            <person name="Lalanne C."/>
            <person name="Gautier V."/>
            <person name="Ament-Velasquez S.L."/>
            <person name="Kruys A."/>
            <person name="Hutchinson M.I."/>
            <person name="Powell A.J."/>
            <person name="Barry K."/>
            <person name="Miller A.N."/>
            <person name="Grigoriev I.V."/>
            <person name="Debuchy R."/>
            <person name="Gladieux P."/>
            <person name="Hiltunen Thoren M."/>
            <person name="Johannesson H."/>
        </authorList>
    </citation>
    <scope>NUCLEOTIDE SEQUENCE</scope>
    <source>
        <strain evidence="1">PSN309</strain>
    </source>
</reference>
<keyword evidence="2" id="KW-1185">Reference proteome</keyword>
<evidence type="ECO:0000313" key="1">
    <source>
        <dbReference type="EMBL" id="KAK4183852.1"/>
    </source>
</evidence>
<sequence>MADPVSLAATAVGIVSVGLRVCEGLAKYLRAVGGSQQEIANDLKRIQSLVQILYSTNDILTHIDQQQWHDSANLRSCLQDCEIQLQHMQRLVLDLRGPAELDETKKRLQDAGRAILYPFGGKEVISIRRNLQDLLTNLTLALNIVST</sequence>
<organism evidence="1 2">
    <name type="scientific">Podospora australis</name>
    <dbReference type="NCBI Taxonomy" id="1536484"/>
    <lineage>
        <taxon>Eukaryota</taxon>
        <taxon>Fungi</taxon>
        <taxon>Dikarya</taxon>
        <taxon>Ascomycota</taxon>
        <taxon>Pezizomycotina</taxon>
        <taxon>Sordariomycetes</taxon>
        <taxon>Sordariomycetidae</taxon>
        <taxon>Sordariales</taxon>
        <taxon>Podosporaceae</taxon>
        <taxon>Podospora</taxon>
    </lineage>
</organism>
<reference evidence="1" key="2">
    <citation type="submission" date="2023-05" db="EMBL/GenBank/DDBJ databases">
        <authorList>
            <consortium name="Lawrence Berkeley National Laboratory"/>
            <person name="Steindorff A."/>
            <person name="Hensen N."/>
            <person name="Bonometti L."/>
            <person name="Westerberg I."/>
            <person name="Brannstrom I.O."/>
            <person name="Guillou S."/>
            <person name="Cros-Aarteil S."/>
            <person name="Calhoun S."/>
            <person name="Haridas S."/>
            <person name="Kuo A."/>
            <person name="Mondo S."/>
            <person name="Pangilinan J."/>
            <person name="Riley R."/>
            <person name="Labutti K."/>
            <person name="Andreopoulos B."/>
            <person name="Lipzen A."/>
            <person name="Chen C."/>
            <person name="Yanf M."/>
            <person name="Daum C."/>
            <person name="Ng V."/>
            <person name="Clum A."/>
            <person name="Ohm R."/>
            <person name="Martin F."/>
            <person name="Silar P."/>
            <person name="Natvig D."/>
            <person name="Lalanne C."/>
            <person name="Gautier V."/>
            <person name="Ament-Velasquez S.L."/>
            <person name="Kruys A."/>
            <person name="Hutchinson M.I."/>
            <person name="Powell A.J."/>
            <person name="Barry K."/>
            <person name="Miller A.N."/>
            <person name="Grigoriev I.V."/>
            <person name="Debuchy R."/>
            <person name="Gladieux P."/>
            <person name="Thoren M.H."/>
            <person name="Johannesson H."/>
        </authorList>
    </citation>
    <scope>NUCLEOTIDE SEQUENCE</scope>
    <source>
        <strain evidence="1">PSN309</strain>
    </source>
</reference>
<protein>
    <recommendedName>
        <fullName evidence="3">Fungal N-terminal domain-containing protein</fullName>
    </recommendedName>
</protein>
<name>A0AAN6WP60_9PEZI</name>
<evidence type="ECO:0008006" key="3">
    <source>
        <dbReference type="Google" id="ProtNLM"/>
    </source>
</evidence>
<accession>A0AAN6WP60</accession>
<evidence type="ECO:0000313" key="2">
    <source>
        <dbReference type="Proteomes" id="UP001302126"/>
    </source>
</evidence>
<dbReference type="AlphaFoldDB" id="A0AAN6WP60"/>
<gene>
    <name evidence="1" type="ORF">QBC35DRAFT_392978</name>
</gene>